<dbReference type="CDD" id="cd00009">
    <property type="entry name" value="AAA"/>
    <property type="match status" value="1"/>
</dbReference>
<evidence type="ECO:0000256" key="5">
    <source>
        <dbReference type="ARBA" id="ARBA00023242"/>
    </source>
</evidence>
<dbReference type="GO" id="GO:0033314">
    <property type="term" value="P:mitotic DNA replication checkpoint signaling"/>
    <property type="evidence" value="ECO:0007669"/>
    <property type="project" value="TreeGrafter"/>
</dbReference>
<dbReference type="GO" id="GO:0051301">
    <property type="term" value="P:cell division"/>
    <property type="evidence" value="ECO:0007669"/>
    <property type="project" value="UniProtKB-UniRule"/>
</dbReference>
<dbReference type="PANTHER" id="PTHR10763:SF26">
    <property type="entry name" value="CELL DIVISION CONTROL PROTEIN 6 HOMOLOG"/>
    <property type="match status" value="1"/>
</dbReference>
<name>A0A0T6BEU4_9SCAR</name>
<dbReference type="GO" id="GO:0006270">
    <property type="term" value="P:DNA replication initiation"/>
    <property type="evidence" value="ECO:0007669"/>
    <property type="project" value="UniProtKB-UniRule"/>
</dbReference>
<accession>A0A0T6BEU4</accession>
<evidence type="ECO:0000256" key="7">
    <source>
        <dbReference type="PIRNR" id="PIRNR001767"/>
    </source>
</evidence>
<keyword evidence="6" id="KW-0131">Cell cycle</keyword>
<dbReference type="SMART" id="SM01074">
    <property type="entry name" value="Cdc6_C"/>
    <property type="match status" value="1"/>
</dbReference>
<feature type="domain" description="AAA+ ATPase" evidence="9">
    <location>
        <begin position="193"/>
        <end position="336"/>
    </location>
</feature>
<dbReference type="Pfam" id="PF22606">
    <property type="entry name" value="Cdc6-ORC-like_ATPase_lid"/>
    <property type="match status" value="1"/>
</dbReference>
<dbReference type="InterPro" id="IPR036388">
    <property type="entry name" value="WH-like_DNA-bd_sf"/>
</dbReference>
<evidence type="ECO:0000259" key="10">
    <source>
        <dbReference type="SMART" id="SM01074"/>
    </source>
</evidence>
<protein>
    <recommendedName>
        <fullName evidence="7">Cell division control protein</fullName>
    </recommendedName>
</protein>
<dbReference type="GO" id="GO:0005634">
    <property type="term" value="C:nucleus"/>
    <property type="evidence" value="ECO:0007669"/>
    <property type="project" value="UniProtKB-SubCell"/>
</dbReference>
<dbReference type="FunFam" id="3.40.50.300:FF:000547">
    <property type="entry name" value="Cell division control protein"/>
    <property type="match status" value="1"/>
</dbReference>
<dbReference type="AlphaFoldDB" id="A0A0T6BEU4"/>
<dbReference type="Gene3D" id="1.10.10.10">
    <property type="entry name" value="Winged helix-like DNA-binding domain superfamily/Winged helix DNA-binding domain"/>
    <property type="match status" value="1"/>
</dbReference>
<dbReference type="SUPFAM" id="SSF52540">
    <property type="entry name" value="P-loop containing nucleoside triphosphate hydrolases"/>
    <property type="match status" value="1"/>
</dbReference>
<dbReference type="FunFam" id="1.10.10.10:FF:000265">
    <property type="entry name" value="Cell division control protein"/>
    <property type="match status" value="1"/>
</dbReference>
<comment type="similarity">
    <text evidence="2 7">Belongs to the CDC6/cdc18 family.</text>
</comment>
<evidence type="ECO:0000256" key="1">
    <source>
        <dbReference type="ARBA" id="ARBA00004123"/>
    </source>
</evidence>
<evidence type="ECO:0000256" key="2">
    <source>
        <dbReference type="ARBA" id="ARBA00006184"/>
    </source>
</evidence>
<evidence type="ECO:0000256" key="4">
    <source>
        <dbReference type="ARBA" id="ARBA00022705"/>
    </source>
</evidence>
<gene>
    <name evidence="11" type="ORF">AMK59_575</name>
</gene>
<comment type="caution">
    <text evidence="11">The sequence shown here is derived from an EMBL/GenBank/DDBJ whole genome shotgun (WGS) entry which is preliminary data.</text>
</comment>
<dbReference type="InterPro" id="IPR027417">
    <property type="entry name" value="P-loop_NTPase"/>
</dbReference>
<proteinExistence type="inferred from homology"/>
<evidence type="ECO:0000313" key="12">
    <source>
        <dbReference type="Proteomes" id="UP000051574"/>
    </source>
</evidence>
<sequence>MPIIENCLTQNRTCGRRTRYPRDNLEDDDCKSICSTIEGSHRLSKTSASDKDSCQVEICTSFNKTRSAKKIGQDRENISNDTSNTEYKLVTPRKTKSTSKLDASNVTPPKQKREDSLKSPLTPSTLLKNLNISSPKAKSNTIEKFEPKKLFEQNIYQDARKALHSTIPMCLPGREDQLLELKSFALEHLNTKTAGTMYISGPPGTGKTALLSIILNDPEIHPKFQKVYVNCTSIKSSTSIYSRITGDLKIKCSGRAEKDYIHAIENYITKSPKMILLVLDEIDQLESKKQSVLYTIFEWPSRPKSQVLLIGIANALDLTDRILPRLQTRCELKPKLMHFAPYTKQQIVTIFTERLKEAGVSHVFTPVALQMLAAKVASVSGDVRRALDIGRRVIELVEQNREQDILPKLGIDIEGVEQLEGKSVELTQVVNVLNDIYGTTNKLNNGEEDSLPLQQKIILCTLLLILKHAKNKDITIGKLHDVYKRVCTKQNILAVDQAELAGLCSLIETRGIIRVSGKKEPRLHKVHLQWDQEEVTSVLKDKKLLSVILQDDFHLGRI</sequence>
<reference evidence="11 12" key="1">
    <citation type="submission" date="2015-09" db="EMBL/GenBank/DDBJ databases">
        <title>Draft genome of the scarab beetle Oryctes borbonicus.</title>
        <authorList>
            <person name="Meyer J.M."/>
            <person name="Markov G.V."/>
            <person name="Baskaran P."/>
            <person name="Herrmann M."/>
            <person name="Sommer R.J."/>
            <person name="Roedelsperger C."/>
        </authorList>
    </citation>
    <scope>NUCLEOTIDE SEQUENCE [LARGE SCALE GENOMIC DNA]</scope>
    <source>
        <strain evidence="11">OB123</strain>
        <tissue evidence="11">Whole animal</tissue>
    </source>
</reference>
<organism evidence="11 12">
    <name type="scientific">Oryctes borbonicus</name>
    <dbReference type="NCBI Taxonomy" id="1629725"/>
    <lineage>
        <taxon>Eukaryota</taxon>
        <taxon>Metazoa</taxon>
        <taxon>Ecdysozoa</taxon>
        <taxon>Arthropoda</taxon>
        <taxon>Hexapoda</taxon>
        <taxon>Insecta</taxon>
        <taxon>Pterygota</taxon>
        <taxon>Neoptera</taxon>
        <taxon>Endopterygota</taxon>
        <taxon>Coleoptera</taxon>
        <taxon>Polyphaga</taxon>
        <taxon>Scarabaeiformia</taxon>
        <taxon>Scarabaeidae</taxon>
        <taxon>Dynastinae</taxon>
        <taxon>Oryctes</taxon>
    </lineage>
</organism>
<evidence type="ECO:0000256" key="6">
    <source>
        <dbReference type="ARBA" id="ARBA00023306"/>
    </source>
</evidence>
<keyword evidence="4" id="KW-0235">DNA replication</keyword>
<dbReference type="Proteomes" id="UP000051574">
    <property type="component" value="Unassembled WGS sequence"/>
</dbReference>
<comment type="function">
    <text evidence="7">Involved in the initiation of DNA replication. Also participates in checkpoint controls that ensure DNA replication is completed before mitosis is initiated.</text>
</comment>
<comment type="subcellular location">
    <subcellularLocation>
        <location evidence="1 7">Nucleus</location>
    </subcellularLocation>
</comment>
<dbReference type="PIRSF" id="PIRSF001767">
    <property type="entry name" value="Cdc6"/>
    <property type="match status" value="1"/>
</dbReference>
<dbReference type="InterPro" id="IPR050311">
    <property type="entry name" value="ORC1/CDC6"/>
</dbReference>
<dbReference type="Gene3D" id="3.40.50.300">
    <property type="entry name" value="P-loop containing nucleotide triphosphate hydrolases"/>
    <property type="match status" value="1"/>
</dbReference>
<dbReference type="InterPro" id="IPR054425">
    <property type="entry name" value="Cdc6_ORC1-like_ATPase_lid"/>
</dbReference>
<dbReference type="Pfam" id="PF00004">
    <property type="entry name" value="AAA"/>
    <property type="match status" value="1"/>
</dbReference>
<dbReference type="GO" id="GO:0003688">
    <property type="term" value="F:DNA replication origin binding"/>
    <property type="evidence" value="ECO:0007669"/>
    <property type="project" value="TreeGrafter"/>
</dbReference>
<dbReference type="Pfam" id="PF09079">
    <property type="entry name" value="WHD_Cdc6"/>
    <property type="match status" value="1"/>
</dbReference>
<dbReference type="InterPro" id="IPR003593">
    <property type="entry name" value="AAA+_ATPase"/>
</dbReference>
<dbReference type="InterPro" id="IPR003959">
    <property type="entry name" value="ATPase_AAA_core"/>
</dbReference>
<keyword evidence="3" id="KW-0132">Cell division</keyword>
<dbReference type="InterPro" id="IPR016314">
    <property type="entry name" value="Cdc6/18"/>
</dbReference>
<evidence type="ECO:0000256" key="8">
    <source>
        <dbReference type="SAM" id="MobiDB-lite"/>
    </source>
</evidence>
<feature type="compositionally biased region" description="Polar residues" evidence="8">
    <location>
        <begin position="98"/>
        <end position="108"/>
    </location>
</feature>
<dbReference type="PANTHER" id="PTHR10763">
    <property type="entry name" value="CELL DIVISION CONTROL PROTEIN 6-RELATED"/>
    <property type="match status" value="1"/>
</dbReference>
<dbReference type="Gene3D" id="1.10.8.60">
    <property type="match status" value="1"/>
</dbReference>
<dbReference type="OrthoDB" id="1926878at2759"/>
<feature type="region of interest" description="Disordered" evidence="8">
    <location>
        <begin position="69"/>
        <end position="124"/>
    </location>
</feature>
<keyword evidence="5 7" id="KW-0539">Nucleus</keyword>
<dbReference type="GO" id="GO:0016887">
    <property type="term" value="F:ATP hydrolysis activity"/>
    <property type="evidence" value="ECO:0007669"/>
    <property type="project" value="InterPro"/>
</dbReference>
<feature type="domain" description="Cdc6 C-terminal" evidence="10">
    <location>
        <begin position="459"/>
        <end position="539"/>
    </location>
</feature>
<dbReference type="GO" id="GO:0005524">
    <property type="term" value="F:ATP binding"/>
    <property type="evidence" value="ECO:0007669"/>
    <property type="project" value="InterPro"/>
</dbReference>
<dbReference type="EMBL" id="LJIG01001263">
    <property type="protein sequence ID" value="KRT85677.1"/>
    <property type="molecule type" value="Genomic_DNA"/>
</dbReference>
<keyword evidence="12" id="KW-1185">Reference proteome</keyword>
<dbReference type="InterPro" id="IPR036390">
    <property type="entry name" value="WH_DNA-bd_sf"/>
</dbReference>
<dbReference type="SUPFAM" id="SSF46785">
    <property type="entry name" value="Winged helix' DNA-binding domain"/>
    <property type="match status" value="1"/>
</dbReference>
<dbReference type="InterPro" id="IPR015163">
    <property type="entry name" value="Cdc6_C"/>
</dbReference>
<dbReference type="SMART" id="SM00382">
    <property type="entry name" value="AAA"/>
    <property type="match status" value="1"/>
</dbReference>
<evidence type="ECO:0000313" key="11">
    <source>
        <dbReference type="EMBL" id="KRT85677.1"/>
    </source>
</evidence>
<evidence type="ECO:0000256" key="3">
    <source>
        <dbReference type="ARBA" id="ARBA00022618"/>
    </source>
</evidence>
<evidence type="ECO:0000259" key="9">
    <source>
        <dbReference type="SMART" id="SM00382"/>
    </source>
</evidence>